<proteinExistence type="predicted"/>
<reference evidence="2" key="1">
    <citation type="journal article" date="2020" name="Stud. Mycol.">
        <title>101 Dothideomycetes genomes: a test case for predicting lifestyles and emergence of pathogens.</title>
        <authorList>
            <person name="Haridas S."/>
            <person name="Albert R."/>
            <person name="Binder M."/>
            <person name="Bloem J."/>
            <person name="Labutti K."/>
            <person name="Salamov A."/>
            <person name="Andreopoulos B."/>
            <person name="Baker S."/>
            <person name="Barry K."/>
            <person name="Bills G."/>
            <person name="Bluhm B."/>
            <person name="Cannon C."/>
            <person name="Castanera R."/>
            <person name="Culley D."/>
            <person name="Daum C."/>
            <person name="Ezra D."/>
            <person name="Gonzalez J."/>
            <person name="Henrissat B."/>
            <person name="Kuo A."/>
            <person name="Liang C."/>
            <person name="Lipzen A."/>
            <person name="Lutzoni F."/>
            <person name="Magnuson J."/>
            <person name="Mondo S."/>
            <person name="Nolan M."/>
            <person name="Ohm R."/>
            <person name="Pangilinan J."/>
            <person name="Park H.-J."/>
            <person name="Ramirez L."/>
            <person name="Alfaro M."/>
            <person name="Sun H."/>
            <person name="Tritt A."/>
            <person name="Yoshinaga Y."/>
            <person name="Zwiers L.-H."/>
            <person name="Turgeon B."/>
            <person name="Goodwin S."/>
            <person name="Spatafora J."/>
            <person name="Crous P."/>
            <person name="Grigoriev I."/>
        </authorList>
    </citation>
    <scope>NUCLEOTIDE SEQUENCE</scope>
    <source>
        <strain evidence="2">CBS 115976</strain>
    </source>
</reference>
<evidence type="ECO:0000313" key="3">
    <source>
        <dbReference type="Proteomes" id="UP000799302"/>
    </source>
</evidence>
<gene>
    <name evidence="2" type="ORF">BT63DRAFT_453586</name>
</gene>
<name>A0A6A6UFZ1_9PEZI</name>
<dbReference type="Proteomes" id="UP000799302">
    <property type="component" value="Unassembled WGS sequence"/>
</dbReference>
<keyword evidence="3" id="KW-1185">Reference proteome</keyword>
<accession>A0A6A6UFZ1</accession>
<organism evidence="2 3">
    <name type="scientific">Microthyrium microscopicum</name>
    <dbReference type="NCBI Taxonomy" id="703497"/>
    <lineage>
        <taxon>Eukaryota</taxon>
        <taxon>Fungi</taxon>
        <taxon>Dikarya</taxon>
        <taxon>Ascomycota</taxon>
        <taxon>Pezizomycotina</taxon>
        <taxon>Dothideomycetes</taxon>
        <taxon>Dothideomycetes incertae sedis</taxon>
        <taxon>Microthyriales</taxon>
        <taxon>Microthyriaceae</taxon>
        <taxon>Microthyrium</taxon>
    </lineage>
</organism>
<protein>
    <submittedName>
        <fullName evidence="2">Uncharacterized protein</fullName>
    </submittedName>
</protein>
<dbReference type="OrthoDB" id="5333491at2759"/>
<evidence type="ECO:0000313" key="2">
    <source>
        <dbReference type="EMBL" id="KAF2671195.1"/>
    </source>
</evidence>
<feature type="compositionally biased region" description="Polar residues" evidence="1">
    <location>
        <begin position="8"/>
        <end position="20"/>
    </location>
</feature>
<sequence length="146" mass="17061">MHGDTVPNLFTSSESENPDSQYGRDEDDYSWFKFRTDPTRKAEALLEAFARAYISMPNLGFASLLTELEECNDEVAKRWDWGVEYAAVGHEYVWLDRESGFGPEKRRLYWQVKDWRPSAKVWELCRGIGAQRYSQGMEEALLDLYD</sequence>
<dbReference type="AlphaFoldDB" id="A0A6A6UFZ1"/>
<feature type="region of interest" description="Disordered" evidence="1">
    <location>
        <begin position="1"/>
        <end position="24"/>
    </location>
</feature>
<dbReference type="EMBL" id="MU004233">
    <property type="protein sequence ID" value="KAF2671195.1"/>
    <property type="molecule type" value="Genomic_DNA"/>
</dbReference>
<evidence type="ECO:0000256" key="1">
    <source>
        <dbReference type="SAM" id="MobiDB-lite"/>
    </source>
</evidence>